<organism evidence="1 2">
    <name type="scientific">Archangium gephyra</name>
    <dbReference type="NCBI Taxonomy" id="48"/>
    <lineage>
        <taxon>Bacteria</taxon>
        <taxon>Pseudomonadati</taxon>
        <taxon>Myxococcota</taxon>
        <taxon>Myxococcia</taxon>
        <taxon>Myxococcales</taxon>
        <taxon>Cystobacterineae</taxon>
        <taxon>Archangiaceae</taxon>
        <taxon>Archangium</taxon>
    </lineage>
</organism>
<reference evidence="1 2" key="1">
    <citation type="submission" date="2017-08" db="EMBL/GenBank/DDBJ databases">
        <title>Infants hospitalized years apart are colonized by the same room-sourced microbial strains.</title>
        <authorList>
            <person name="Brooks B."/>
            <person name="Olm M.R."/>
            <person name="Firek B.A."/>
            <person name="Baker R."/>
            <person name="Thomas B.C."/>
            <person name="Morowitz M.J."/>
            <person name="Banfield J.F."/>
        </authorList>
    </citation>
    <scope>NUCLEOTIDE SEQUENCE [LARGE SCALE GENOMIC DNA]</scope>
    <source>
        <strain evidence="1">S2_003_000_R2_14</strain>
    </source>
</reference>
<protein>
    <submittedName>
        <fullName evidence="1">Uncharacterized protein</fullName>
    </submittedName>
</protein>
<accession>A0A2W5TRX5</accession>
<proteinExistence type="predicted"/>
<gene>
    <name evidence="1" type="ORF">DI536_00835</name>
</gene>
<evidence type="ECO:0000313" key="1">
    <source>
        <dbReference type="EMBL" id="PZR18459.1"/>
    </source>
</evidence>
<name>A0A2W5TRX5_9BACT</name>
<dbReference type="Proteomes" id="UP000249061">
    <property type="component" value="Unassembled WGS sequence"/>
</dbReference>
<dbReference type="AlphaFoldDB" id="A0A2W5TRX5"/>
<sequence length="135" mass="15113">MRWSDELREQLAAPECAREISEVPNDPERVAARRDVLRMQMCVAGEVLRVAHRVLLSASRGSMFERGYDMHGLKVGDRSLEVRLADDGLAIEVVRETGLVDTLRVEDSSVFDKHGNLIPYAEGYFGSLVLELAAR</sequence>
<dbReference type="EMBL" id="QFQP01000001">
    <property type="protein sequence ID" value="PZR18459.1"/>
    <property type="molecule type" value="Genomic_DNA"/>
</dbReference>
<evidence type="ECO:0000313" key="2">
    <source>
        <dbReference type="Proteomes" id="UP000249061"/>
    </source>
</evidence>
<comment type="caution">
    <text evidence="1">The sequence shown here is derived from an EMBL/GenBank/DDBJ whole genome shotgun (WGS) entry which is preliminary data.</text>
</comment>